<evidence type="ECO:0000313" key="3">
    <source>
        <dbReference type="Proteomes" id="UP000784294"/>
    </source>
</evidence>
<keyword evidence="1" id="KW-1133">Transmembrane helix</keyword>
<dbReference type="Gene3D" id="2.130.10.10">
    <property type="entry name" value="YVTN repeat-like/Quinoprotein amine dehydrogenase"/>
    <property type="match status" value="1"/>
</dbReference>
<dbReference type="SUPFAM" id="SSF50978">
    <property type="entry name" value="WD40 repeat-like"/>
    <property type="match status" value="1"/>
</dbReference>
<comment type="caution">
    <text evidence="2">The sequence shown here is derived from an EMBL/GenBank/DDBJ whole genome shotgun (WGS) entry which is preliminary data.</text>
</comment>
<dbReference type="InterPro" id="IPR015943">
    <property type="entry name" value="WD40/YVTN_repeat-like_dom_sf"/>
</dbReference>
<name>A0A3S5AGH8_9PLAT</name>
<dbReference type="InterPro" id="IPR036322">
    <property type="entry name" value="WD40_repeat_dom_sf"/>
</dbReference>
<evidence type="ECO:0000256" key="1">
    <source>
        <dbReference type="SAM" id="Phobius"/>
    </source>
</evidence>
<reference evidence="2" key="1">
    <citation type="submission" date="2018-11" db="EMBL/GenBank/DDBJ databases">
        <authorList>
            <consortium name="Pathogen Informatics"/>
        </authorList>
    </citation>
    <scope>NUCLEOTIDE SEQUENCE</scope>
</reference>
<dbReference type="OrthoDB" id="26681at2759"/>
<accession>A0A3S5AGH8</accession>
<organism evidence="2 3">
    <name type="scientific">Protopolystoma xenopodis</name>
    <dbReference type="NCBI Taxonomy" id="117903"/>
    <lineage>
        <taxon>Eukaryota</taxon>
        <taxon>Metazoa</taxon>
        <taxon>Spiralia</taxon>
        <taxon>Lophotrochozoa</taxon>
        <taxon>Platyhelminthes</taxon>
        <taxon>Monogenea</taxon>
        <taxon>Polyopisthocotylea</taxon>
        <taxon>Polystomatidea</taxon>
        <taxon>Polystomatidae</taxon>
        <taxon>Protopolystoma</taxon>
    </lineage>
</organism>
<keyword evidence="1" id="KW-0812">Transmembrane</keyword>
<gene>
    <name evidence="2" type="ORF">PXEA_LOCUS29942</name>
</gene>
<protein>
    <recommendedName>
        <fullName evidence="4">BEACH domain-containing protein</fullName>
    </recommendedName>
</protein>
<sequence>MKSFDVLLFFDCANAFGWYLSLIVPSFCFLPVFRSTHPGRILQVIFGHHNVVTCLARSECNLSQRYYLASGGADAIVMLWIYSDQHMLVLNDSGGNFGVLLCCLQA</sequence>
<feature type="transmembrane region" description="Helical" evidence="1">
    <location>
        <begin position="16"/>
        <end position="33"/>
    </location>
</feature>
<proteinExistence type="predicted"/>
<keyword evidence="1" id="KW-0472">Membrane</keyword>
<keyword evidence="3" id="KW-1185">Reference proteome</keyword>
<evidence type="ECO:0008006" key="4">
    <source>
        <dbReference type="Google" id="ProtNLM"/>
    </source>
</evidence>
<evidence type="ECO:0000313" key="2">
    <source>
        <dbReference type="EMBL" id="VEL36502.1"/>
    </source>
</evidence>
<dbReference type="AlphaFoldDB" id="A0A3S5AGH8"/>
<dbReference type="Proteomes" id="UP000784294">
    <property type="component" value="Unassembled WGS sequence"/>
</dbReference>
<dbReference type="EMBL" id="CAAALY010252387">
    <property type="protein sequence ID" value="VEL36502.1"/>
    <property type="molecule type" value="Genomic_DNA"/>
</dbReference>